<proteinExistence type="predicted"/>
<protein>
    <recommendedName>
        <fullName evidence="3">Winged helix-turn-helix domain-containing protein</fullName>
    </recommendedName>
</protein>
<dbReference type="Pfam" id="PF06224">
    <property type="entry name" value="AlkZ-like"/>
    <property type="match status" value="1"/>
</dbReference>
<evidence type="ECO:0000313" key="1">
    <source>
        <dbReference type="EMBL" id="ODR53620.1"/>
    </source>
</evidence>
<dbReference type="AlphaFoldDB" id="A0A1E3UL68"/>
<dbReference type="PANTHER" id="PTHR30528:SF0">
    <property type="entry name" value="CYTOPLASMIC PROTEIN"/>
    <property type="match status" value="1"/>
</dbReference>
<dbReference type="PANTHER" id="PTHR30528">
    <property type="entry name" value="CYTOPLASMIC PROTEIN"/>
    <property type="match status" value="1"/>
</dbReference>
<comment type="caution">
    <text evidence="1">The sequence shown here is derived from an EMBL/GenBank/DDBJ whole genome shotgun (WGS) entry which is preliminary data.</text>
</comment>
<dbReference type="InterPro" id="IPR009351">
    <property type="entry name" value="AlkZ-like"/>
</dbReference>
<accession>A0A1E3UL68</accession>
<gene>
    <name evidence="1" type="ORF">BEI59_08030</name>
</gene>
<dbReference type="Proteomes" id="UP000094271">
    <property type="component" value="Unassembled WGS sequence"/>
</dbReference>
<evidence type="ECO:0000313" key="2">
    <source>
        <dbReference type="Proteomes" id="UP000094271"/>
    </source>
</evidence>
<name>A0A1E3UL68_9FIRM</name>
<dbReference type="EMBL" id="MEHA01000004">
    <property type="protein sequence ID" value="ODR53620.1"/>
    <property type="molecule type" value="Genomic_DNA"/>
</dbReference>
<organism evidence="1 2">
    <name type="scientific">Eisenbergiella tayi</name>
    <dbReference type="NCBI Taxonomy" id="1432052"/>
    <lineage>
        <taxon>Bacteria</taxon>
        <taxon>Bacillati</taxon>
        <taxon>Bacillota</taxon>
        <taxon>Clostridia</taxon>
        <taxon>Lachnospirales</taxon>
        <taxon>Lachnospiraceae</taxon>
        <taxon>Eisenbergiella</taxon>
    </lineage>
</organism>
<evidence type="ECO:0008006" key="3">
    <source>
        <dbReference type="Google" id="ProtNLM"/>
    </source>
</evidence>
<reference evidence="1 2" key="1">
    <citation type="submission" date="2016-08" db="EMBL/GenBank/DDBJ databases">
        <authorList>
            <person name="Seilhamer J.J."/>
        </authorList>
    </citation>
    <scope>NUCLEOTIDE SEQUENCE [LARGE SCALE GENOMIC DNA]</scope>
    <source>
        <strain evidence="1 2">NML150140-1</strain>
    </source>
</reference>
<sequence length="404" mass="47524">MFMSNTVDDKSVIRNIILESQHLRNKSSESIENIVSDICGLQYDPNPTIHLNQYMMLWNRKKDFTVEQLDIAAYKEFKVIETFAFKRNMFFVPYDEYALYRTATKGIVRWGDSDESWLRITNNPQIQSAEGKLKESLTGLQGMTAKQIWEHLNLSYEWHKYRREHDSNFELPIFRAFYRLVRRGELVTCGRNPGTFREPVYILKENLGITDWPDKPIDEKQAIICMVEKLIASLGVTDPVHISHISGIATIDLLPVFQELVLEKKILQLPYKIGRKNYYIHSSKTHFLHSEQTEDSDEVRLISPMDTIVRDKNWLETFFDYSFSFEYFKKKGMKWPLSILVGNQFIGYIDCKMEWKTKKLIIKEKNIFNSAFNNYKGIDSAIQELASFHEAKEIIEKGESYNHF</sequence>